<keyword evidence="5" id="KW-0717">Septation</keyword>
<evidence type="ECO:0000313" key="10">
    <source>
        <dbReference type="EMBL" id="MBJ6128171.1"/>
    </source>
</evidence>
<evidence type="ECO:0000256" key="4">
    <source>
        <dbReference type="ARBA" id="ARBA00022618"/>
    </source>
</evidence>
<dbReference type="PANTHER" id="PTHR34981">
    <property type="entry name" value="CELL DIVISION PROTEIN ZAPA"/>
    <property type="match status" value="1"/>
</dbReference>
<dbReference type="Gene3D" id="3.30.160.880">
    <property type="entry name" value="Cell division protein ZapA protomer, N-terminal domain"/>
    <property type="match status" value="1"/>
</dbReference>
<dbReference type="Pfam" id="PF05164">
    <property type="entry name" value="ZapA"/>
    <property type="match status" value="1"/>
</dbReference>
<dbReference type="Proteomes" id="UP000620670">
    <property type="component" value="Unassembled WGS sequence"/>
</dbReference>
<name>A0ABS0Y781_9HYPH</name>
<dbReference type="GO" id="GO:0051301">
    <property type="term" value="P:cell division"/>
    <property type="evidence" value="ECO:0007669"/>
    <property type="project" value="UniProtKB-KW"/>
</dbReference>
<gene>
    <name evidence="10" type="ORF">JAO75_22480</name>
</gene>
<accession>A0ABS0Y781</accession>
<comment type="subunit">
    <text evidence="8">Homodimer. Interacts with FtsZ.</text>
</comment>
<evidence type="ECO:0000313" key="11">
    <source>
        <dbReference type="Proteomes" id="UP000620670"/>
    </source>
</evidence>
<dbReference type="RefSeq" id="WP_199051447.1">
    <property type="nucleotide sequence ID" value="NZ_JAELXT010000041.1"/>
</dbReference>
<organism evidence="10 11">
    <name type="scientific">Microvirga splendida</name>
    <dbReference type="NCBI Taxonomy" id="2795727"/>
    <lineage>
        <taxon>Bacteria</taxon>
        <taxon>Pseudomonadati</taxon>
        <taxon>Pseudomonadota</taxon>
        <taxon>Alphaproteobacteria</taxon>
        <taxon>Hyphomicrobiales</taxon>
        <taxon>Methylobacteriaceae</taxon>
        <taxon>Microvirga</taxon>
    </lineage>
</organism>
<keyword evidence="6" id="KW-0131">Cell cycle</keyword>
<keyword evidence="4 10" id="KW-0132">Cell division</keyword>
<dbReference type="InterPro" id="IPR042233">
    <property type="entry name" value="Cell_div_ZapA_N"/>
</dbReference>
<comment type="subcellular location">
    <subcellularLocation>
        <location evidence="1">Cytoplasm</location>
    </subcellularLocation>
</comment>
<dbReference type="EMBL" id="JAELXT010000041">
    <property type="protein sequence ID" value="MBJ6128171.1"/>
    <property type="molecule type" value="Genomic_DNA"/>
</dbReference>
<evidence type="ECO:0000256" key="9">
    <source>
        <dbReference type="ARBA" id="ARBA00033158"/>
    </source>
</evidence>
<dbReference type="InterPro" id="IPR036192">
    <property type="entry name" value="Cell_div_ZapA-like_sf"/>
</dbReference>
<dbReference type="PANTHER" id="PTHR34981:SF1">
    <property type="entry name" value="CELL DIVISION PROTEIN ZAPA"/>
    <property type="match status" value="1"/>
</dbReference>
<evidence type="ECO:0000256" key="1">
    <source>
        <dbReference type="ARBA" id="ARBA00004496"/>
    </source>
</evidence>
<protein>
    <recommendedName>
        <fullName evidence="2">Cell division protein ZapA</fullName>
    </recommendedName>
    <alternativeName>
        <fullName evidence="9">Z ring-associated protein ZapA</fullName>
    </alternativeName>
</protein>
<evidence type="ECO:0000256" key="8">
    <source>
        <dbReference type="ARBA" id="ARBA00026068"/>
    </source>
</evidence>
<reference evidence="11" key="1">
    <citation type="submission" date="2020-12" db="EMBL/GenBank/DDBJ databases">
        <title>Hymenobacter sp.</title>
        <authorList>
            <person name="Kim M.K."/>
        </authorList>
    </citation>
    <scope>NUCLEOTIDE SEQUENCE [LARGE SCALE GENOMIC DNA]</scope>
    <source>
        <strain evidence="11">BT325</strain>
    </source>
</reference>
<evidence type="ECO:0000256" key="7">
    <source>
        <dbReference type="ARBA" id="ARBA00024910"/>
    </source>
</evidence>
<sequence length="132" mass="14522">MSQVTVTIAGKTYRIACAEGEERHLEGLAASYDARIEEMRATFGQVDDLRLHVMAAIAQADELHEMKRRVSALAEEVAMLNSINVSRDERLERIEARLAEGLQRAAERIEELARGLNGAGQVEGSLNASSRT</sequence>
<comment type="caution">
    <text evidence="10">The sequence shown here is derived from an EMBL/GenBank/DDBJ whole genome shotgun (WGS) entry which is preliminary data.</text>
</comment>
<evidence type="ECO:0000256" key="3">
    <source>
        <dbReference type="ARBA" id="ARBA00022490"/>
    </source>
</evidence>
<keyword evidence="3" id="KW-0963">Cytoplasm</keyword>
<keyword evidence="11" id="KW-1185">Reference proteome</keyword>
<evidence type="ECO:0000256" key="2">
    <source>
        <dbReference type="ARBA" id="ARBA00015195"/>
    </source>
</evidence>
<comment type="function">
    <text evidence="7">Activator of cell division through the inhibition of FtsZ GTPase activity, therefore promoting FtsZ assembly into bundles of protofilaments necessary for the formation of the division Z ring. It is recruited early at mid-cell but it is not essential for cell division.</text>
</comment>
<evidence type="ECO:0000256" key="5">
    <source>
        <dbReference type="ARBA" id="ARBA00023210"/>
    </source>
</evidence>
<dbReference type="InterPro" id="IPR007838">
    <property type="entry name" value="Cell_div_ZapA-like"/>
</dbReference>
<evidence type="ECO:0000256" key="6">
    <source>
        <dbReference type="ARBA" id="ARBA00023306"/>
    </source>
</evidence>
<dbReference type="SUPFAM" id="SSF102829">
    <property type="entry name" value="Cell division protein ZapA-like"/>
    <property type="match status" value="1"/>
</dbReference>
<proteinExistence type="predicted"/>